<evidence type="ECO:0000313" key="4">
    <source>
        <dbReference type="Proteomes" id="UP000050471"/>
    </source>
</evidence>
<proteinExistence type="predicted"/>
<accession>A0A0P7KJ81</accession>
<feature type="transmembrane region" description="Helical" evidence="2">
    <location>
        <begin position="70"/>
        <end position="91"/>
    </location>
</feature>
<sequence length="349" mass="37569">MSVGPQSDPAKKSAKSGGGLNRPLQAPDISSLSAGEVIGLAVSAVWLFACAAFFIVLGGGGGNGADPLRFVIVLLAIFMPVALIWVAVAAMRSARIMREESNRLQAAIDGMRQTYLQQQAGGVKQPSQVERKLEEIAAVSKKTETALATFTSIRPGGVQTHPAMPALPSGLAGGTMDDQTSLALGTRLEDMAPPLSIEDFIRALHFPENENDAEGFRALRRALSDRKVSGLVQASQDVLTLLSQDGIYMDDLRPDRAKPEIWRKFAAGERGRTVATLGGVRDRSSLALTAGRMRQDPIFRDAAHHFLRKFDQTFADFEKNASDSDIAELSNTRTARAFMLLGRVTGTFD</sequence>
<keyword evidence="2" id="KW-0472">Membrane</keyword>
<evidence type="ECO:0000256" key="2">
    <source>
        <dbReference type="SAM" id="Phobius"/>
    </source>
</evidence>
<evidence type="ECO:0000313" key="3">
    <source>
        <dbReference type="EMBL" id="KPN63748.1"/>
    </source>
</evidence>
<keyword evidence="4" id="KW-1185">Reference proteome</keyword>
<comment type="caution">
    <text evidence="3">The sequence shown here is derived from an EMBL/GenBank/DDBJ whole genome shotgun (WGS) entry which is preliminary data.</text>
</comment>
<dbReference type="Proteomes" id="UP000050471">
    <property type="component" value="Unassembled WGS sequence"/>
</dbReference>
<gene>
    <name evidence="3" type="ORF">AKJ29_14120</name>
</gene>
<feature type="transmembrane region" description="Helical" evidence="2">
    <location>
        <begin position="37"/>
        <end position="58"/>
    </location>
</feature>
<reference evidence="3 4" key="1">
    <citation type="submission" date="2015-09" db="EMBL/GenBank/DDBJ databases">
        <title>Draft genome sequence of Aliiroseovarius crassostreae CV919-312TSm, the causative agent of Roseovarius Oyster Disease (formerly Juvenile Oyster Disease).</title>
        <authorList>
            <person name="Kessner L."/>
            <person name="Spinard E."/>
            <person name="Nelson D."/>
        </authorList>
    </citation>
    <scope>NUCLEOTIDE SEQUENCE [LARGE SCALE GENOMIC DNA]</scope>
    <source>
        <strain evidence="3 4">CV919-312</strain>
    </source>
</reference>
<dbReference type="EMBL" id="LKBA01000006">
    <property type="protein sequence ID" value="KPN63748.1"/>
    <property type="molecule type" value="Genomic_DNA"/>
</dbReference>
<dbReference type="AlphaFoldDB" id="A0A0P7KJ81"/>
<keyword evidence="2" id="KW-1133">Transmembrane helix</keyword>
<evidence type="ECO:0000256" key="1">
    <source>
        <dbReference type="SAM" id="MobiDB-lite"/>
    </source>
</evidence>
<dbReference type="OrthoDB" id="7833467at2"/>
<name>A0A0P7KJ81_9RHOB</name>
<organism evidence="3 4">
    <name type="scientific">Aliiroseovarius crassostreae</name>
    <dbReference type="NCBI Taxonomy" id="154981"/>
    <lineage>
        <taxon>Bacteria</taxon>
        <taxon>Pseudomonadati</taxon>
        <taxon>Pseudomonadota</taxon>
        <taxon>Alphaproteobacteria</taxon>
        <taxon>Rhodobacterales</taxon>
        <taxon>Paracoccaceae</taxon>
        <taxon>Aliiroseovarius</taxon>
    </lineage>
</organism>
<keyword evidence="2" id="KW-0812">Transmembrane</keyword>
<feature type="region of interest" description="Disordered" evidence="1">
    <location>
        <begin position="1"/>
        <end position="22"/>
    </location>
</feature>
<protein>
    <submittedName>
        <fullName evidence="3">Uncharacterized protein</fullName>
    </submittedName>
</protein>
<dbReference type="RefSeq" id="WP_055190393.1">
    <property type="nucleotide sequence ID" value="NZ_FPBS01000032.1"/>
</dbReference>
<dbReference type="STRING" id="154981.AKJ29_14120"/>